<dbReference type="InterPro" id="IPR036236">
    <property type="entry name" value="Znf_C2H2_sf"/>
</dbReference>
<dbReference type="PROSITE" id="PS50157">
    <property type="entry name" value="ZINC_FINGER_C2H2_2"/>
    <property type="match status" value="2"/>
</dbReference>
<dbReference type="GO" id="GO:0000978">
    <property type="term" value="F:RNA polymerase II cis-regulatory region sequence-specific DNA binding"/>
    <property type="evidence" value="ECO:0007669"/>
    <property type="project" value="TreeGrafter"/>
</dbReference>
<reference evidence="15" key="1">
    <citation type="submission" date="2023-07" db="EMBL/GenBank/DDBJ databases">
        <title>A draft genome of Kazachstania heterogenica Y-27499.</title>
        <authorList>
            <person name="Donic C."/>
            <person name="Kralova J.S."/>
            <person name="Fidel L."/>
            <person name="Ben-Dor S."/>
            <person name="Jung S."/>
        </authorList>
    </citation>
    <scope>NUCLEOTIDE SEQUENCE [LARGE SCALE GENOMIC DNA]</scope>
    <source>
        <strain evidence="15">Y27499</strain>
    </source>
</reference>
<evidence type="ECO:0000259" key="13">
    <source>
        <dbReference type="PROSITE" id="PS50157"/>
    </source>
</evidence>
<dbReference type="FunFam" id="3.30.160.60:FF:000226">
    <property type="entry name" value="Zinc finger protein 236 variant"/>
    <property type="match status" value="1"/>
</dbReference>
<dbReference type="PANTHER" id="PTHR47428:SF1">
    <property type="entry name" value="REGULATORY PROTEIN MIG1-RELATED"/>
    <property type="match status" value="1"/>
</dbReference>
<dbReference type="InterPro" id="IPR051007">
    <property type="entry name" value="creA/MIG_C2H2-ZnF"/>
</dbReference>
<evidence type="ECO:0000256" key="3">
    <source>
        <dbReference type="ARBA" id="ARBA00006991"/>
    </source>
</evidence>
<sequence>MPRKELQFPEDNDQRPYKCEVCSRGFHRLEHKKRHMRTHTGEKPHKCLFPGCSKNFSRSDELKRHLKTHTGYSNKRNNNSTASIKGFTGSHENMMDPYNQNQMVNLYSMDSNMSFVVSPQPVPVVMPVPIPISIPYPQQQQQQQQLLLQQQQQQQQPIQFSPQNVIPHATSYSPIPVTNQNYPQLSASVQNLSSSQFVSQQLMTQHNMGVNSGLPITQSQGQLNTFPNLSSSLDMSDQSSIFSNQPNIMQPNANFLEQYGKNSTTSLLSTSPSSLNESTIELQSNNDILPSASSPNKHSFKKTFQNAISSLRVITHSRPRSPPSSINKIIKPSTPAESILSTTSSLASLNTLLKKEQFMQRDTQLSGNFNNYNNNNGNENCKPFFSPYEQKKSSESPRIRKPTFYIVDDDTDKQKDDIIKLPKSGVNSDSHNTIHYVDDENGDKFKVKLPPMSNILKQIDIFNTNSA</sequence>
<dbReference type="GO" id="GO:0005737">
    <property type="term" value="C:cytoplasm"/>
    <property type="evidence" value="ECO:0007669"/>
    <property type="project" value="TreeGrafter"/>
</dbReference>
<dbReference type="EMBL" id="JAWIZZ010000036">
    <property type="protein sequence ID" value="KAK5781348.1"/>
    <property type="molecule type" value="Genomic_DNA"/>
</dbReference>
<evidence type="ECO:0000256" key="4">
    <source>
        <dbReference type="ARBA" id="ARBA00022723"/>
    </source>
</evidence>
<evidence type="ECO:0000313" key="14">
    <source>
        <dbReference type="EMBL" id="KAK5781348.1"/>
    </source>
</evidence>
<evidence type="ECO:0000256" key="1">
    <source>
        <dbReference type="ARBA" id="ARBA00003767"/>
    </source>
</evidence>
<feature type="domain" description="C2H2-type" evidence="13">
    <location>
        <begin position="45"/>
        <end position="74"/>
    </location>
</feature>
<protein>
    <recommendedName>
        <fullName evidence="13">C2H2-type domain-containing protein</fullName>
    </recommendedName>
</protein>
<feature type="domain" description="C2H2-type" evidence="13">
    <location>
        <begin position="17"/>
        <end position="44"/>
    </location>
</feature>
<dbReference type="PANTHER" id="PTHR47428">
    <property type="entry name" value="REGULATORY PROTEIN MIG1-RELATED"/>
    <property type="match status" value="1"/>
</dbReference>
<evidence type="ECO:0000256" key="2">
    <source>
        <dbReference type="ARBA" id="ARBA00004123"/>
    </source>
</evidence>
<comment type="similarity">
    <text evidence="3">Belongs to the krueppel C2H2-type zinc-finger protein family.</text>
</comment>
<dbReference type="InterPro" id="IPR013087">
    <property type="entry name" value="Znf_C2H2_type"/>
</dbReference>
<organism evidence="14 15">
    <name type="scientific">Arxiozyma heterogenica</name>
    <dbReference type="NCBI Taxonomy" id="278026"/>
    <lineage>
        <taxon>Eukaryota</taxon>
        <taxon>Fungi</taxon>
        <taxon>Dikarya</taxon>
        <taxon>Ascomycota</taxon>
        <taxon>Saccharomycotina</taxon>
        <taxon>Saccharomycetes</taxon>
        <taxon>Saccharomycetales</taxon>
        <taxon>Saccharomycetaceae</taxon>
        <taxon>Arxiozyma</taxon>
    </lineage>
</organism>
<dbReference type="PROSITE" id="PS00028">
    <property type="entry name" value="ZINC_FINGER_C2H2_1"/>
    <property type="match status" value="2"/>
</dbReference>
<dbReference type="GO" id="GO:0008270">
    <property type="term" value="F:zinc ion binding"/>
    <property type="evidence" value="ECO:0007669"/>
    <property type="project" value="UniProtKB-KW"/>
</dbReference>
<evidence type="ECO:0000313" key="15">
    <source>
        <dbReference type="Proteomes" id="UP001306508"/>
    </source>
</evidence>
<evidence type="ECO:0000256" key="9">
    <source>
        <dbReference type="ARBA" id="ARBA00023125"/>
    </source>
</evidence>
<dbReference type="AlphaFoldDB" id="A0AAN7WTS9"/>
<dbReference type="SUPFAM" id="SSF57667">
    <property type="entry name" value="beta-beta-alpha zinc fingers"/>
    <property type="match status" value="2"/>
</dbReference>
<evidence type="ECO:0000256" key="6">
    <source>
        <dbReference type="ARBA" id="ARBA00022771"/>
    </source>
</evidence>
<dbReference type="FunFam" id="3.30.160.60:FF:000125">
    <property type="entry name" value="Putative zinc finger protein 143"/>
    <property type="match status" value="1"/>
</dbReference>
<comment type="subcellular location">
    <subcellularLocation>
        <location evidence="2">Nucleus</location>
    </subcellularLocation>
</comment>
<evidence type="ECO:0000256" key="5">
    <source>
        <dbReference type="ARBA" id="ARBA00022737"/>
    </source>
</evidence>
<evidence type="ECO:0000256" key="10">
    <source>
        <dbReference type="ARBA" id="ARBA00023163"/>
    </source>
</evidence>
<name>A0AAN7WTS9_9SACH</name>
<keyword evidence="10" id="KW-0804">Transcription</keyword>
<evidence type="ECO:0000256" key="8">
    <source>
        <dbReference type="ARBA" id="ARBA00023015"/>
    </source>
</evidence>
<keyword evidence="11" id="KW-0539">Nucleus</keyword>
<keyword evidence="9" id="KW-0238">DNA-binding</keyword>
<gene>
    <name evidence="14" type="ORF">RI543_001189</name>
</gene>
<keyword evidence="15" id="KW-1185">Reference proteome</keyword>
<dbReference type="GO" id="GO:0000433">
    <property type="term" value="P:carbon catabolite repression of transcription from RNA polymerase II promoter by glucose"/>
    <property type="evidence" value="ECO:0007669"/>
    <property type="project" value="TreeGrafter"/>
</dbReference>
<evidence type="ECO:0000256" key="12">
    <source>
        <dbReference type="PROSITE-ProRule" id="PRU00042"/>
    </source>
</evidence>
<dbReference type="Pfam" id="PF00096">
    <property type="entry name" value="zf-C2H2"/>
    <property type="match status" value="1"/>
</dbReference>
<keyword evidence="6 12" id="KW-0863">Zinc-finger</keyword>
<keyword evidence="4" id="KW-0479">Metal-binding</keyword>
<dbReference type="GO" id="GO:0000981">
    <property type="term" value="F:DNA-binding transcription factor activity, RNA polymerase II-specific"/>
    <property type="evidence" value="ECO:0007669"/>
    <property type="project" value="UniProtKB-ARBA"/>
</dbReference>
<dbReference type="Proteomes" id="UP001306508">
    <property type="component" value="Unassembled WGS sequence"/>
</dbReference>
<accession>A0AAN7WTS9</accession>
<comment type="function">
    <text evidence="1">May be involved in transcriptional regulation.</text>
</comment>
<keyword evidence="5" id="KW-0677">Repeat</keyword>
<dbReference type="GO" id="GO:0005634">
    <property type="term" value="C:nucleus"/>
    <property type="evidence" value="ECO:0007669"/>
    <property type="project" value="UniProtKB-SubCell"/>
</dbReference>
<dbReference type="SMART" id="SM00355">
    <property type="entry name" value="ZnF_C2H2"/>
    <property type="match status" value="2"/>
</dbReference>
<evidence type="ECO:0000256" key="7">
    <source>
        <dbReference type="ARBA" id="ARBA00022833"/>
    </source>
</evidence>
<keyword evidence="8" id="KW-0805">Transcription regulation</keyword>
<keyword evidence="7" id="KW-0862">Zinc</keyword>
<proteinExistence type="inferred from homology"/>
<evidence type="ECO:0000256" key="11">
    <source>
        <dbReference type="ARBA" id="ARBA00023242"/>
    </source>
</evidence>
<comment type="caution">
    <text evidence="14">The sequence shown here is derived from an EMBL/GenBank/DDBJ whole genome shotgun (WGS) entry which is preliminary data.</text>
</comment>
<dbReference type="Gene3D" id="3.30.160.60">
    <property type="entry name" value="Classic Zinc Finger"/>
    <property type="match status" value="2"/>
</dbReference>